<sequence>MNGARDWASGLFLAGPLSLGLVFLPSVTALAEDSEADGVWHQLELELGLGYQSGELTALGRSDQLSGEGWRGIGGLNLDWRSASDAERPRWLRMQAESFGPSAAALTLDYNVPGEHRSRIDYRYLPRRLGDGLTPFEGAGTETLTLPQDWQSGSSTAAMELEENLNRAPYGHVREDLRLAHERTLNQRWQTHVTMREEQRRGNRPAAAVMGSTGGNVRAALVPAPVDYTTREAELGLRYQRESWHWELSYFLSLFDNGNFEALRFDNPFSDVGGWHASASHPQGRGHLGLPPSNQSQQLRSGLGYVFSPRLRLSTDLQLGRSEQDEAFLPYTINPDLSVSDSLPRDSLDGRVDLLRVSSRLNWRPMDRLRLDIRHHYEDRDNQTPVDVYNSVGGDAVNQTPGEAHGRARRNLPVSFTEHRLDLDAGWRLSGGGQLRGGYRRKIMERDFSEVGRTEEDRFRLGLRRSLSDRQQLSIQAEHSRRRADEYDPTAIYFHTFTEAYVEGVDESVQFENHPLLRRYNLADRDQYRVNLRWDMAVSESLHWGANISQSRDDYKDSPLGLERGQSQGLAGDVAWYWHEDWSLDGFATVDTIEADQRNRSFRGSMKGPDSVDPDRDWYLENEDRVSVLGGGVNFEPEGRDLRLRLEWSESRSRSEFDIRSGPALSLEPIPTVRSRGRVFSLSGRHALRDNLNLNWRWYRDRYRSDDWAWSDIDLDTMSGVIASGQELGSQTLDWYSLSLSWDFRPR</sequence>
<evidence type="ECO:0000313" key="2">
    <source>
        <dbReference type="EMBL" id="MCP1726286.1"/>
    </source>
</evidence>
<proteinExistence type="predicted"/>
<dbReference type="InterPro" id="IPR020016">
    <property type="entry name" value="Decahaem-assoc_OM_MtrB/PioB"/>
</dbReference>
<organism evidence="2 3">
    <name type="scientific">Natronospira proteinivora</name>
    <dbReference type="NCBI Taxonomy" id="1807133"/>
    <lineage>
        <taxon>Bacteria</taxon>
        <taxon>Pseudomonadati</taxon>
        <taxon>Pseudomonadota</taxon>
        <taxon>Gammaproteobacteria</taxon>
        <taxon>Natronospirales</taxon>
        <taxon>Natronospiraceae</taxon>
        <taxon>Natronospira</taxon>
    </lineage>
</organism>
<dbReference type="Proteomes" id="UP001523550">
    <property type="component" value="Unassembled WGS sequence"/>
</dbReference>
<name>A0ABT1G4S8_9GAMM</name>
<evidence type="ECO:0000313" key="3">
    <source>
        <dbReference type="Proteomes" id="UP001523550"/>
    </source>
</evidence>
<gene>
    <name evidence="2" type="ORF">J2T60_000251</name>
</gene>
<dbReference type="NCBIfam" id="TIGR03509">
    <property type="entry name" value="OMP_MtrB_PioB"/>
    <property type="match status" value="1"/>
</dbReference>
<reference evidence="2 3" key="1">
    <citation type="submission" date="2022-03" db="EMBL/GenBank/DDBJ databases">
        <title>Genomic Encyclopedia of Type Strains, Phase III (KMG-III): the genomes of soil and plant-associated and newly described type strains.</title>
        <authorList>
            <person name="Whitman W."/>
        </authorList>
    </citation>
    <scope>NUCLEOTIDE SEQUENCE [LARGE SCALE GENOMIC DNA]</scope>
    <source>
        <strain evidence="2 3">BSker1</strain>
    </source>
</reference>
<dbReference type="EMBL" id="JALJYF010000001">
    <property type="protein sequence ID" value="MCP1726286.1"/>
    <property type="molecule type" value="Genomic_DNA"/>
</dbReference>
<feature type="region of interest" description="Disordered" evidence="1">
    <location>
        <begin position="276"/>
        <end position="299"/>
    </location>
</feature>
<dbReference type="Pfam" id="PF11854">
    <property type="entry name" value="MtrB_PioB"/>
    <property type="match status" value="1"/>
</dbReference>
<dbReference type="SUPFAM" id="SSF56935">
    <property type="entry name" value="Porins"/>
    <property type="match status" value="2"/>
</dbReference>
<evidence type="ECO:0000256" key="1">
    <source>
        <dbReference type="SAM" id="MobiDB-lite"/>
    </source>
</evidence>
<comment type="caution">
    <text evidence="2">The sequence shown here is derived from an EMBL/GenBank/DDBJ whole genome shotgun (WGS) entry which is preliminary data.</text>
</comment>
<accession>A0ABT1G4S8</accession>
<dbReference type="RefSeq" id="WP_253444319.1">
    <property type="nucleotide sequence ID" value="NZ_JALJYF010000001.1"/>
</dbReference>
<keyword evidence="3" id="KW-1185">Reference proteome</keyword>
<protein>
    <submittedName>
        <fullName evidence="2">MtrB/PioB family decaheme-associated outer membrane protein</fullName>
    </submittedName>
</protein>